<keyword evidence="2" id="KW-0408">Iron</keyword>
<evidence type="ECO:0000313" key="6">
    <source>
        <dbReference type="EMBL" id="HFJ53889.1"/>
    </source>
</evidence>
<protein>
    <submittedName>
        <fullName evidence="5">NADH:ubiquinone oxidoreductase</fullName>
    </submittedName>
</protein>
<evidence type="ECO:0000256" key="3">
    <source>
        <dbReference type="SAM" id="Phobius"/>
    </source>
</evidence>
<keyword evidence="3" id="KW-1133">Transmembrane helix</keyword>
<dbReference type="GO" id="GO:0051287">
    <property type="term" value="F:NAD binding"/>
    <property type="evidence" value="ECO:0007669"/>
    <property type="project" value="InterPro"/>
</dbReference>
<dbReference type="AlphaFoldDB" id="A0A7C1SWZ8"/>
<proteinExistence type="predicted"/>
<feature type="binding site" evidence="2">
    <location>
        <position position="72"/>
    </location>
    <ligand>
        <name>Fe cation</name>
        <dbReference type="ChEBI" id="CHEBI:24875"/>
    </ligand>
</feature>
<feature type="binding site" evidence="2">
    <location>
        <position position="361"/>
    </location>
    <ligand>
        <name>Fe cation</name>
        <dbReference type="ChEBI" id="CHEBI:24875"/>
    </ligand>
</feature>
<name>A0A7C1SWZ8_UNCW3</name>
<feature type="binding site" evidence="2">
    <location>
        <position position="72"/>
    </location>
    <ligand>
        <name>Ni(2+)</name>
        <dbReference type="ChEBI" id="CHEBI:49786"/>
    </ligand>
</feature>
<feature type="transmembrane region" description="Helical" evidence="3">
    <location>
        <begin position="113"/>
        <end position="133"/>
    </location>
</feature>
<dbReference type="GO" id="GO:0016151">
    <property type="term" value="F:nickel cation binding"/>
    <property type="evidence" value="ECO:0007669"/>
    <property type="project" value="InterPro"/>
</dbReference>
<dbReference type="Pfam" id="PF00374">
    <property type="entry name" value="NiFeSe_Hases"/>
    <property type="match status" value="1"/>
</dbReference>
<dbReference type="InterPro" id="IPR052197">
    <property type="entry name" value="ComplexI_49kDa-like"/>
</dbReference>
<feature type="domain" description="NADH-quinone oxidoreductase subunit D" evidence="4">
    <location>
        <begin position="123"/>
        <end position="287"/>
    </location>
</feature>
<keyword evidence="1" id="KW-0560">Oxidoreductase</keyword>
<keyword evidence="2" id="KW-0533">Nickel</keyword>
<dbReference type="InterPro" id="IPR001501">
    <property type="entry name" value="Ni-dep_hyd_lsu"/>
</dbReference>
<reference evidence="5" key="1">
    <citation type="journal article" date="2020" name="mSystems">
        <title>Genome- and Community-Level Interaction Insights into Carbon Utilization and Element Cycling Functions of Hydrothermarchaeota in Hydrothermal Sediment.</title>
        <authorList>
            <person name="Zhou Z."/>
            <person name="Liu Y."/>
            <person name="Xu W."/>
            <person name="Pan J."/>
            <person name="Luo Z.H."/>
            <person name="Li M."/>
        </authorList>
    </citation>
    <scope>NUCLEOTIDE SEQUENCE [LARGE SCALE GENOMIC DNA]</scope>
    <source>
        <strain evidence="5">SpSt-265</strain>
        <strain evidence="6">SpSt-465</strain>
    </source>
</reference>
<dbReference type="Pfam" id="PF00346">
    <property type="entry name" value="Complex1_49kDa"/>
    <property type="match status" value="2"/>
</dbReference>
<evidence type="ECO:0000256" key="2">
    <source>
        <dbReference type="PIRSR" id="PIRSR601501-1"/>
    </source>
</evidence>
<dbReference type="PANTHER" id="PTHR43485">
    <property type="entry name" value="HYDROGENASE-4 COMPONENT G"/>
    <property type="match status" value="1"/>
</dbReference>
<dbReference type="Gene3D" id="1.10.645.10">
    <property type="entry name" value="Cytochrome-c3 Hydrogenase, chain B"/>
    <property type="match status" value="1"/>
</dbReference>
<dbReference type="EMBL" id="DSTU01000005">
    <property type="protein sequence ID" value="HFJ53889.1"/>
    <property type="molecule type" value="Genomic_DNA"/>
</dbReference>
<evidence type="ECO:0000256" key="1">
    <source>
        <dbReference type="ARBA" id="ARBA00023002"/>
    </source>
</evidence>
<dbReference type="GO" id="GO:0048038">
    <property type="term" value="F:quinone binding"/>
    <property type="evidence" value="ECO:0007669"/>
    <property type="project" value="InterPro"/>
</dbReference>
<keyword evidence="5" id="KW-0830">Ubiquinone</keyword>
<dbReference type="SUPFAM" id="SSF56762">
    <property type="entry name" value="HydB/Nqo4-like"/>
    <property type="match status" value="1"/>
</dbReference>
<sequence length="396" mass="44723">MSDETKVRRIVPIGPYHPLQEEPEFFKLVVEGETVVDLEINLGYNHRGHEFISPELTYDQVPFLVERICGICSNSHPLAAVLAIEDCAGIKPPPRANFIRTIIHELERIHSHLLWVGLAGHFIGYNTVWMWAWRYREHILQVFEMITGNRNHYAANKPGGVRWDIKPEHVPEIRAALDLVEKKTMMLTKAVLDDPVIRARLEGVGILTKEQAIAWSVVGPTARASGVDIDVRRDDPHCAYDQVPWNVIVLSEGDVFAKAKVRLLEIFESIKIIRGCLDKLPDGPIDMRIDEIPSGEGIGRTEAPRGEVFHYIRSDGTNRPIRHKIRAPSYMNIASNVVAVRGGSIADAALTLAAVDPCYCCTERMAAFEDGMLKYTGKDLLRLSWEKTEKIRERLK</sequence>
<accession>A0A7C1SWZ8</accession>
<evidence type="ECO:0000313" key="5">
    <source>
        <dbReference type="EMBL" id="HEA87028.1"/>
    </source>
</evidence>
<comment type="caution">
    <text evidence="5">The sequence shown here is derived from an EMBL/GenBank/DDBJ whole genome shotgun (WGS) entry which is preliminary data.</text>
</comment>
<dbReference type="PANTHER" id="PTHR43485:SF1">
    <property type="entry name" value="FORMATE HYDROGENLYASE SUBUNIT 5-RELATED"/>
    <property type="match status" value="1"/>
</dbReference>
<dbReference type="GO" id="GO:0016651">
    <property type="term" value="F:oxidoreductase activity, acting on NAD(P)H"/>
    <property type="evidence" value="ECO:0007669"/>
    <property type="project" value="InterPro"/>
</dbReference>
<feature type="binding site" evidence="2">
    <location>
        <position position="325"/>
    </location>
    <ligand>
        <name>Mg(2+)</name>
        <dbReference type="ChEBI" id="CHEBI:18420"/>
    </ligand>
</feature>
<comment type="cofactor">
    <cofactor evidence="2">
        <name>Ni(2+)</name>
        <dbReference type="ChEBI" id="CHEBI:49786"/>
    </cofactor>
</comment>
<feature type="binding site" evidence="2">
    <location>
        <position position="50"/>
    </location>
    <ligand>
        <name>Mg(2+)</name>
        <dbReference type="ChEBI" id="CHEBI:18420"/>
    </ligand>
</feature>
<keyword evidence="2" id="KW-0479">Metal-binding</keyword>
<feature type="binding site" evidence="2">
    <location>
        <position position="69"/>
    </location>
    <ligand>
        <name>Ni(2+)</name>
        <dbReference type="ChEBI" id="CHEBI:49786"/>
    </ligand>
</feature>
<feature type="domain" description="NADH-quinone oxidoreductase subunit D" evidence="4">
    <location>
        <begin position="291"/>
        <end position="364"/>
    </location>
</feature>
<dbReference type="InterPro" id="IPR001135">
    <property type="entry name" value="NADH_Q_OxRdtase_suD"/>
</dbReference>
<keyword evidence="3" id="KW-0472">Membrane</keyword>
<dbReference type="EMBL" id="DSLG01000004">
    <property type="protein sequence ID" value="HEA87028.1"/>
    <property type="molecule type" value="Genomic_DNA"/>
</dbReference>
<gene>
    <name evidence="5" type="ORF">ENP94_03350</name>
    <name evidence="6" type="ORF">ENS16_04280</name>
</gene>
<organism evidence="5">
    <name type="scientific">candidate division WOR-3 bacterium</name>
    <dbReference type="NCBI Taxonomy" id="2052148"/>
    <lineage>
        <taxon>Bacteria</taxon>
        <taxon>Bacteria division WOR-3</taxon>
    </lineage>
</organism>
<keyword evidence="3" id="KW-0812">Transmembrane</keyword>
<dbReference type="InterPro" id="IPR029014">
    <property type="entry name" value="NiFe-Hase_large"/>
</dbReference>
<comment type="cofactor">
    <cofactor evidence="2">
        <name>Fe cation</name>
        <dbReference type="ChEBI" id="CHEBI:24875"/>
    </cofactor>
</comment>
<evidence type="ECO:0000259" key="4">
    <source>
        <dbReference type="Pfam" id="PF00346"/>
    </source>
</evidence>
<keyword evidence="2" id="KW-0460">Magnesium</keyword>
<feature type="binding site" evidence="2">
    <location>
        <position position="358"/>
    </location>
    <ligand>
        <name>Ni(2+)</name>
        <dbReference type="ChEBI" id="CHEBI:49786"/>
    </ligand>
</feature>